<proteinExistence type="predicted"/>
<reference evidence="1" key="1">
    <citation type="submission" date="2018-05" db="EMBL/GenBank/DDBJ databases">
        <authorList>
            <person name="Lanie J.A."/>
            <person name="Ng W.-L."/>
            <person name="Kazmierczak K.M."/>
            <person name="Andrzejewski T.M."/>
            <person name="Davidsen T.M."/>
            <person name="Wayne K.J."/>
            <person name="Tettelin H."/>
            <person name="Glass J.I."/>
            <person name="Rusch D."/>
            <person name="Podicherti R."/>
            <person name="Tsui H.-C.T."/>
            <person name="Winkler M.E."/>
        </authorList>
    </citation>
    <scope>NUCLEOTIDE SEQUENCE</scope>
</reference>
<organism evidence="1">
    <name type="scientific">marine metagenome</name>
    <dbReference type="NCBI Taxonomy" id="408172"/>
    <lineage>
        <taxon>unclassified sequences</taxon>
        <taxon>metagenomes</taxon>
        <taxon>ecological metagenomes</taxon>
    </lineage>
</organism>
<sequence>MIISPVKDKEKVVGIPNPPPNSVIRILSIFIIGNVSSKGTGSSS</sequence>
<evidence type="ECO:0000313" key="1">
    <source>
        <dbReference type="EMBL" id="SVA38915.1"/>
    </source>
</evidence>
<gene>
    <name evidence="1" type="ORF">METZ01_LOCUS91769</name>
</gene>
<accession>A0A381VEY2</accession>
<dbReference type="EMBL" id="UINC01008654">
    <property type="protein sequence ID" value="SVA38915.1"/>
    <property type="molecule type" value="Genomic_DNA"/>
</dbReference>
<dbReference type="AlphaFoldDB" id="A0A381VEY2"/>
<protein>
    <submittedName>
        <fullName evidence="1">Uncharacterized protein</fullName>
    </submittedName>
</protein>
<name>A0A381VEY2_9ZZZZ</name>